<dbReference type="Pfam" id="PF01740">
    <property type="entry name" value="STAS"/>
    <property type="match status" value="1"/>
</dbReference>
<dbReference type="CDD" id="cd07043">
    <property type="entry name" value="STAS_anti-anti-sigma_factors"/>
    <property type="match status" value="1"/>
</dbReference>
<evidence type="ECO:0000313" key="3">
    <source>
        <dbReference type="Proteomes" id="UP000321805"/>
    </source>
</evidence>
<accession>A0A5B8U5B4</accession>
<evidence type="ECO:0000259" key="1">
    <source>
        <dbReference type="PROSITE" id="PS50801"/>
    </source>
</evidence>
<dbReference type="InterPro" id="IPR002645">
    <property type="entry name" value="STAS_dom"/>
</dbReference>
<dbReference type="RefSeq" id="WP_146919496.1">
    <property type="nucleotide sequence ID" value="NZ_CP042430.1"/>
</dbReference>
<feature type="domain" description="STAS" evidence="1">
    <location>
        <begin position="36"/>
        <end position="128"/>
    </location>
</feature>
<name>A0A5B8U5B4_9ACTN</name>
<dbReference type="PANTHER" id="PTHR33495">
    <property type="entry name" value="ANTI-SIGMA FACTOR ANTAGONIST TM_1081-RELATED-RELATED"/>
    <property type="match status" value="1"/>
</dbReference>
<dbReference type="Proteomes" id="UP000321805">
    <property type="component" value="Chromosome"/>
</dbReference>
<sequence length="128" mass="13731">MRSWNQQTIEPLCLRRVLLGPESCGDEVLVQRGTTIVVTVHGEVDLLPADALVVVVAEAIGRAQEIVVLDLAAVTLLDSAGLHALQVIVERARSRRVRLVAVLPEGQVREALSIVGLDELLAQAGVEN</sequence>
<dbReference type="Gene3D" id="3.30.750.24">
    <property type="entry name" value="STAS domain"/>
    <property type="match status" value="1"/>
</dbReference>
<reference evidence="2 3" key="1">
    <citation type="journal article" date="2018" name="J. Microbiol.">
        <title>Baekduia soli gen. nov., sp. nov., a novel bacterium isolated from the soil of Baekdu Mountain and proposal of a novel family name, Baekduiaceae fam. nov.</title>
        <authorList>
            <person name="An D.S."/>
            <person name="Siddiqi M.Z."/>
            <person name="Kim K.H."/>
            <person name="Yu H.S."/>
            <person name="Im W.T."/>
        </authorList>
    </citation>
    <scope>NUCLEOTIDE SEQUENCE [LARGE SCALE GENOMIC DNA]</scope>
    <source>
        <strain evidence="2 3">BR7-21</strain>
    </source>
</reference>
<organism evidence="2 3">
    <name type="scientific">Baekduia soli</name>
    <dbReference type="NCBI Taxonomy" id="496014"/>
    <lineage>
        <taxon>Bacteria</taxon>
        <taxon>Bacillati</taxon>
        <taxon>Actinomycetota</taxon>
        <taxon>Thermoleophilia</taxon>
        <taxon>Solirubrobacterales</taxon>
        <taxon>Baekduiaceae</taxon>
        <taxon>Baekduia</taxon>
    </lineage>
</organism>
<evidence type="ECO:0000313" key="2">
    <source>
        <dbReference type="EMBL" id="QEC48210.1"/>
    </source>
</evidence>
<dbReference type="AlphaFoldDB" id="A0A5B8U5B4"/>
<gene>
    <name evidence="2" type="ORF">FSW04_11970</name>
</gene>
<dbReference type="KEGG" id="bsol:FSW04_11970"/>
<protein>
    <submittedName>
        <fullName evidence="2">STAS domain-containing protein</fullName>
    </submittedName>
</protein>
<dbReference type="GO" id="GO:0043856">
    <property type="term" value="F:anti-sigma factor antagonist activity"/>
    <property type="evidence" value="ECO:0007669"/>
    <property type="project" value="TreeGrafter"/>
</dbReference>
<dbReference type="InterPro" id="IPR036513">
    <property type="entry name" value="STAS_dom_sf"/>
</dbReference>
<dbReference type="PROSITE" id="PS50801">
    <property type="entry name" value="STAS"/>
    <property type="match status" value="1"/>
</dbReference>
<dbReference type="EMBL" id="CP042430">
    <property type="protein sequence ID" value="QEC48210.1"/>
    <property type="molecule type" value="Genomic_DNA"/>
</dbReference>
<keyword evidence="3" id="KW-1185">Reference proteome</keyword>
<dbReference type="SUPFAM" id="SSF52091">
    <property type="entry name" value="SpoIIaa-like"/>
    <property type="match status" value="1"/>
</dbReference>
<dbReference type="PANTHER" id="PTHR33495:SF2">
    <property type="entry name" value="ANTI-SIGMA FACTOR ANTAGONIST TM_1081-RELATED"/>
    <property type="match status" value="1"/>
</dbReference>
<proteinExistence type="predicted"/>